<feature type="compositionally biased region" description="Basic residues" evidence="1">
    <location>
        <begin position="781"/>
        <end position="799"/>
    </location>
</feature>
<sequence>MALDLDLTQTSGLKPLLALARNNAYIQDARRFTIGPMSVAPFMETFLPLASDDTGGFLSAERDFDDIPVRADNAAEIFEPLVSALDKKTETESRCPGFAFEKTYEHSLRPARLGYAKPHICCFAPENLAHVRSAHRGSRAEFGYAELFIQTTPDPEIDFFVDPEPDADEGTLAEHEFIQKRYKAIDRAFGLHMSFVAEIFARQHRRCLFTVSLAGSHARLYRWDRSGCVVTRAFDVREDSVTFAEFFWRFSKLSDGDRGHDLTVRLASAEEESLFRETVRAHVALQLGVAGEELDKAILAHYKPGHVTAIRVDSQPPQQTGNDTFIVSRPVASALSVDGPGTRGYWAVSAATGRIAFLKDTWRRCSRRSPSEVEGDVLLHLNELGVCNIPQFTAHGDVMDHLSTEPPYQDTLTGQLSAEPWKCRIDNKEVYVSRRRHYRLVTQTVGYSLKTIRGTEELLHSTYDVFQAMRYALAKASRSHRDLSAGNIILVKEHDRSVRKGYLIDWEASDRVDDKGESIHTGRNGTWAFNSMRLLGDRKHEELKHTFQDDMESLLYVVFYCALLYLPHDLSDEWLTWTHDRFFYDTEMMGKSLCGGKGKLANAWYREYTFRLHFESAAFQEWFDTMLDYHHPRKVGDPKLTDRWKPEVVDAFWSHFLETHDLERDNRTVHHLIKFEQYDPDSPESEPRPSPSPPRPSKRSVDIGDPDAVHDERPRKSRRRNNVVAATSSSAPHHSPTTAHHTTSPDSHVPLRRSQRIRARAGKSGPIPQSAEGSQPSKPKSNARRTRSVQTRATKRSRK</sequence>
<keyword evidence="4" id="KW-1185">Reference proteome</keyword>
<evidence type="ECO:0000256" key="1">
    <source>
        <dbReference type="SAM" id="MobiDB-lite"/>
    </source>
</evidence>
<gene>
    <name evidence="3" type="ORF">PYCCODRAFT_1449760</name>
</gene>
<feature type="domain" description="Fungal-type protein kinase" evidence="2">
    <location>
        <begin position="195"/>
        <end position="560"/>
    </location>
</feature>
<dbReference type="AlphaFoldDB" id="A0A1Y2J0Z6"/>
<dbReference type="OrthoDB" id="3265188at2759"/>
<dbReference type="PANTHER" id="PTHR38248:SF2">
    <property type="entry name" value="FUNK1 11"/>
    <property type="match status" value="1"/>
</dbReference>
<proteinExistence type="predicted"/>
<dbReference type="Pfam" id="PF17667">
    <property type="entry name" value="Pkinase_fungal"/>
    <property type="match status" value="1"/>
</dbReference>
<feature type="compositionally biased region" description="Basic residues" evidence="1">
    <location>
        <begin position="750"/>
        <end position="761"/>
    </location>
</feature>
<dbReference type="EMBL" id="KZ084089">
    <property type="protein sequence ID" value="OSD07056.1"/>
    <property type="molecule type" value="Genomic_DNA"/>
</dbReference>
<evidence type="ECO:0000313" key="4">
    <source>
        <dbReference type="Proteomes" id="UP000193067"/>
    </source>
</evidence>
<dbReference type="Gene3D" id="1.10.510.10">
    <property type="entry name" value="Transferase(Phosphotransferase) domain 1"/>
    <property type="match status" value="1"/>
</dbReference>
<dbReference type="PANTHER" id="PTHR38248">
    <property type="entry name" value="FUNK1 6"/>
    <property type="match status" value="1"/>
</dbReference>
<organism evidence="3 4">
    <name type="scientific">Trametes coccinea (strain BRFM310)</name>
    <name type="common">Pycnoporus coccineus</name>
    <dbReference type="NCBI Taxonomy" id="1353009"/>
    <lineage>
        <taxon>Eukaryota</taxon>
        <taxon>Fungi</taxon>
        <taxon>Dikarya</taxon>
        <taxon>Basidiomycota</taxon>
        <taxon>Agaricomycotina</taxon>
        <taxon>Agaricomycetes</taxon>
        <taxon>Polyporales</taxon>
        <taxon>Polyporaceae</taxon>
        <taxon>Trametes</taxon>
    </lineage>
</organism>
<reference evidence="3 4" key="1">
    <citation type="journal article" date="2015" name="Biotechnol. Biofuels">
        <title>Enhanced degradation of softwood versus hardwood by the white-rot fungus Pycnoporus coccineus.</title>
        <authorList>
            <person name="Couturier M."/>
            <person name="Navarro D."/>
            <person name="Chevret D."/>
            <person name="Henrissat B."/>
            <person name="Piumi F."/>
            <person name="Ruiz-Duenas F.J."/>
            <person name="Martinez A.T."/>
            <person name="Grigoriev I.V."/>
            <person name="Riley R."/>
            <person name="Lipzen A."/>
            <person name="Berrin J.G."/>
            <person name="Master E.R."/>
            <person name="Rosso M.N."/>
        </authorList>
    </citation>
    <scope>NUCLEOTIDE SEQUENCE [LARGE SCALE GENOMIC DNA]</scope>
    <source>
        <strain evidence="3 4">BRFM310</strain>
    </source>
</reference>
<dbReference type="SUPFAM" id="SSF56112">
    <property type="entry name" value="Protein kinase-like (PK-like)"/>
    <property type="match status" value="1"/>
</dbReference>
<feature type="compositionally biased region" description="Low complexity" evidence="1">
    <location>
        <begin position="725"/>
        <end position="745"/>
    </location>
</feature>
<name>A0A1Y2J0Z6_TRAC3</name>
<feature type="region of interest" description="Disordered" evidence="1">
    <location>
        <begin position="677"/>
        <end position="799"/>
    </location>
</feature>
<dbReference type="InterPro" id="IPR040976">
    <property type="entry name" value="Pkinase_fungal"/>
</dbReference>
<feature type="compositionally biased region" description="Basic and acidic residues" evidence="1">
    <location>
        <begin position="699"/>
        <end position="714"/>
    </location>
</feature>
<protein>
    <recommendedName>
        <fullName evidence="2">Fungal-type protein kinase domain-containing protein</fullName>
    </recommendedName>
</protein>
<accession>A0A1Y2J0Z6</accession>
<dbReference type="InterPro" id="IPR011009">
    <property type="entry name" value="Kinase-like_dom_sf"/>
</dbReference>
<evidence type="ECO:0000313" key="3">
    <source>
        <dbReference type="EMBL" id="OSD07056.1"/>
    </source>
</evidence>
<feature type="compositionally biased region" description="Polar residues" evidence="1">
    <location>
        <begin position="771"/>
        <end position="780"/>
    </location>
</feature>
<evidence type="ECO:0000259" key="2">
    <source>
        <dbReference type="Pfam" id="PF17667"/>
    </source>
</evidence>
<dbReference type="Proteomes" id="UP000193067">
    <property type="component" value="Unassembled WGS sequence"/>
</dbReference>